<sequence length="378" mass="41744">MLQKQRYPQGLFVLLGPIYEDKPANEHPPVPPAYESTILAQNPNRANGAGPAGPARPPRRQDYQPTPRTIPEKSTSKNPFINGSKPWTIERDGRLCIRCGHLGHLPKEYNDEVLPAWEQSYLREIVFGTSPQVNFAAAGYGDFDGRVYPFGTSIPSATPAIRTPQVSTANSPMMSGALATPVSSSLNSYTTGCSGLPKQPASQMELHHDLTKASVNAVDTNYGKGSGPNKRPYVEQPSPQQDPGQQLLAFQFQANGRLEFKGQKRAGKKAEPQPLVGMFNDSIGNYDPPISIRHVLQTNKVDMTWMDLVAWSPAVCKEIKRLFTRVSKKKASNKGRRSGAQQPDPHPFSQFQPQFNPQFPQQGPQMPQQVPQQQQQVP</sequence>
<keyword evidence="3" id="KW-1185">Reference proteome</keyword>
<comment type="caution">
    <text evidence="2">The sequence shown here is derived from an EMBL/GenBank/DDBJ whole genome shotgun (WGS) entry which is preliminary data.</text>
</comment>
<reference evidence="2 3" key="1">
    <citation type="submission" date="2024-09" db="EMBL/GenBank/DDBJ databases">
        <title>Rethinking Asexuality: The Enigmatic Case of Functional Sexual Genes in Lepraria (Stereocaulaceae).</title>
        <authorList>
            <person name="Doellman M."/>
            <person name="Sun Y."/>
            <person name="Barcenas-Pena A."/>
            <person name="Lumbsch H.T."/>
            <person name="Grewe F."/>
        </authorList>
    </citation>
    <scope>NUCLEOTIDE SEQUENCE [LARGE SCALE GENOMIC DNA]</scope>
    <source>
        <strain evidence="2 3">Mercado 3170</strain>
    </source>
</reference>
<name>A0ABR4A8Y2_9LECA</name>
<feature type="region of interest" description="Disordered" evidence="1">
    <location>
        <begin position="20"/>
        <end position="84"/>
    </location>
</feature>
<evidence type="ECO:0008006" key="4">
    <source>
        <dbReference type="Google" id="ProtNLM"/>
    </source>
</evidence>
<dbReference type="EMBL" id="JBEFKJ010000015">
    <property type="protein sequence ID" value="KAL2041876.1"/>
    <property type="molecule type" value="Genomic_DNA"/>
</dbReference>
<evidence type="ECO:0000313" key="2">
    <source>
        <dbReference type="EMBL" id="KAL2041876.1"/>
    </source>
</evidence>
<feature type="compositionally biased region" description="Low complexity" evidence="1">
    <location>
        <begin position="341"/>
        <end position="378"/>
    </location>
</feature>
<feature type="compositionally biased region" description="Low complexity" evidence="1">
    <location>
        <begin position="42"/>
        <end position="53"/>
    </location>
</feature>
<feature type="compositionally biased region" description="Basic residues" evidence="1">
    <location>
        <begin position="327"/>
        <end position="337"/>
    </location>
</feature>
<evidence type="ECO:0000256" key="1">
    <source>
        <dbReference type="SAM" id="MobiDB-lite"/>
    </source>
</evidence>
<protein>
    <recommendedName>
        <fullName evidence="4">CCHC-type domain-containing protein</fullName>
    </recommendedName>
</protein>
<evidence type="ECO:0000313" key="3">
    <source>
        <dbReference type="Proteomes" id="UP001590950"/>
    </source>
</evidence>
<organism evidence="2 3">
    <name type="scientific">Stereocaulon virgatum</name>
    <dbReference type="NCBI Taxonomy" id="373712"/>
    <lineage>
        <taxon>Eukaryota</taxon>
        <taxon>Fungi</taxon>
        <taxon>Dikarya</taxon>
        <taxon>Ascomycota</taxon>
        <taxon>Pezizomycotina</taxon>
        <taxon>Lecanoromycetes</taxon>
        <taxon>OSLEUM clade</taxon>
        <taxon>Lecanoromycetidae</taxon>
        <taxon>Lecanorales</taxon>
        <taxon>Lecanorineae</taxon>
        <taxon>Stereocaulaceae</taxon>
        <taxon>Stereocaulon</taxon>
    </lineage>
</organism>
<proteinExistence type="predicted"/>
<feature type="region of interest" description="Disordered" evidence="1">
    <location>
        <begin position="327"/>
        <end position="378"/>
    </location>
</feature>
<dbReference type="Proteomes" id="UP001590950">
    <property type="component" value="Unassembled WGS sequence"/>
</dbReference>
<accession>A0ABR4A8Y2</accession>
<gene>
    <name evidence="2" type="ORF">N7G274_005063</name>
</gene>
<feature type="region of interest" description="Disordered" evidence="1">
    <location>
        <begin position="218"/>
        <end position="243"/>
    </location>
</feature>